<sequence length="225" mass="24108">MPKIGLIGGSGLYNMEGLTVNEKREIDTPFGKPSGPYMLGQIDGVDVVFLPRHGPGHFHLPTEVNVRANIWGMKKLGVEWIISVSAVGSLQEDIAPGKVVLVDQFIDRSHHRRRTFFGEGTLLMCAIARVAAHEGAHPQADAMQHAVMTAEHLIPNATRHKLAPVTSKYYPPQEGEFEGEMPTVPEPASFSSSSSSSSGVDVQTIGIAAAVAMSALALAKSFNLV</sequence>
<evidence type="ECO:0000313" key="6">
    <source>
        <dbReference type="EMBL" id="EGD75664.1"/>
    </source>
</evidence>
<dbReference type="STRING" id="946362.F2UGB4"/>
<evidence type="ECO:0000259" key="5">
    <source>
        <dbReference type="Pfam" id="PF01048"/>
    </source>
</evidence>
<dbReference type="RefSeq" id="XP_004991585.1">
    <property type="nucleotide sequence ID" value="XM_004991528.1"/>
</dbReference>
<evidence type="ECO:0000256" key="4">
    <source>
        <dbReference type="SAM" id="MobiDB-lite"/>
    </source>
</evidence>
<dbReference type="InterPro" id="IPR000845">
    <property type="entry name" value="Nucleoside_phosphorylase_d"/>
</dbReference>
<dbReference type="PANTHER" id="PTHR42679">
    <property type="entry name" value="S-METHYL-5'-THIOADENOSINE PHOSPHORYLASE"/>
    <property type="match status" value="1"/>
</dbReference>
<gene>
    <name evidence="6" type="ORF">PTSG_07783</name>
</gene>
<keyword evidence="1" id="KW-0328">Glycosyltransferase</keyword>
<dbReference type="Gene3D" id="3.40.50.1580">
    <property type="entry name" value="Nucleoside phosphorylase domain"/>
    <property type="match status" value="1"/>
</dbReference>
<dbReference type="EMBL" id="GL832973">
    <property type="protein sequence ID" value="EGD75664.1"/>
    <property type="molecule type" value="Genomic_DNA"/>
</dbReference>
<reference evidence="6" key="1">
    <citation type="submission" date="2009-08" db="EMBL/GenBank/DDBJ databases">
        <title>Annotation of Salpingoeca rosetta.</title>
        <authorList>
            <consortium name="The Broad Institute Genome Sequencing Platform"/>
            <person name="Russ C."/>
            <person name="Cuomo C."/>
            <person name="Burger G."/>
            <person name="Gray M.W."/>
            <person name="Holland P.W.H."/>
            <person name="King N."/>
            <person name="Lang F.B.F."/>
            <person name="Roger A.J."/>
            <person name="Ruiz-Trillo I."/>
            <person name="Young S.K."/>
            <person name="Zeng Q."/>
            <person name="Gargeya S."/>
            <person name="Alvarado L."/>
            <person name="Berlin A."/>
            <person name="Chapman S.B."/>
            <person name="Chen Z."/>
            <person name="Freedman E."/>
            <person name="Gellesch M."/>
            <person name="Goldberg J."/>
            <person name="Griggs A."/>
            <person name="Gujja S."/>
            <person name="Heilman E."/>
            <person name="Heiman D."/>
            <person name="Howarth C."/>
            <person name="Mehta T."/>
            <person name="Neiman D."/>
            <person name="Pearson M."/>
            <person name="Roberts A."/>
            <person name="Saif S."/>
            <person name="Shea T."/>
            <person name="Shenoy N."/>
            <person name="Sisk P."/>
            <person name="Stolte C."/>
            <person name="Sykes S."/>
            <person name="White J."/>
            <person name="Yandava C."/>
            <person name="Haas B."/>
            <person name="Nusbaum C."/>
            <person name="Birren B."/>
        </authorList>
    </citation>
    <scope>NUCLEOTIDE SEQUENCE [LARGE SCALE GENOMIC DNA]</scope>
    <source>
        <strain evidence="6">ATCC 50818</strain>
    </source>
</reference>
<dbReference type="InterPro" id="IPR010044">
    <property type="entry name" value="MTAP"/>
</dbReference>
<feature type="domain" description="Nucleoside phosphorylase" evidence="5">
    <location>
        <begin position="3"/>
        <end position="151"/>
    </location>
</feature>
<dbReference type="OrthoDB" id="431409at2759"/>
<dbReference type="CDD" id="cd09010">
    <property type="entry name" value="MTAP_SsMTAPII_like_MTIP"/>
    <property type="match status" value="1"/>
</dbReference>
<dbReference type="InParanoid" id="F2UGB4"/>
<dbReference type="Proteomes" id="UP000007799">
    <property type="component" value="Unassembled WGS sequence"/>
</dbReference>
<dbReference type="PANTHER" id="PTHR42679:SF2">
    <property type="entry name" value="S-METHYL-5'-THIOADENOSINE PHOSPHORYLASE"/>
    <property type="match status" value="1"/>
</dbReference>
<dbReference type="GeneID" id="16072145"/>
<dbReference type="eggNOG" id="KOG3985">
    <property type="taxonomic scope" value="Eukaryota"/>
</dbReference>
<dbReference type="KEGG" id="sre:PTSG_07783"/>
<evidence type="ECO:0000256" key="1">
    <source>
        <dbReference type="ARBA" id="ARBA00022676"/>
    </source>
</evidence>
<dbReference type="GO" id="GO:0019509">
    <property type="term" value="P:L-methionine salvage from methylthioadenosine"/>
    <property type="evidence" value="ECO:0007669"/>
    <property type="project" value="TreeGrafter"/>
</dbReference>
<dbReference type="InterPro" id="IPR035994">
    <property type="entry name" value="Nucleoside_phosphorylase_sf"/>
</dbReference>
<evidence type="ECO:0000256" key="2">
    <source>
        <dbReference type="ARBA" id="ARBA00022679"/>
    </source>
</evidence>
<dbReference type="GO" id="GO:0006166">
    <property type="term" value="P:purine ribonucleoside salvage"/>
    <property type="evidence" value="ECO:0007669"/>
    <property type="project" value="UniProtKB-KW"/>
</dbReference>
<proteinExistence type="predicted"/>
<dbReference type="Pfam" id="PF01048">
    <property type="entry name" value="PNP_UDP_1"/>
    <property type="match status" value="1"/>
</dbReference>
<evidence type="ECO:0000313" key="7">
    <source>
        <dbReference type="Proteomes" id="UP000007799"/>
    </source>
</evidence>
<evidence type="ECO:0000256" key="3">
    <source>
        <dbReference type="ARBA" id="ARBA00022726"/>
    </source>
</evidence>
<dbReference type="GO" id="GO:0005829">
    <property type="term" value="C:cytosol"/>
    <property type="evidence" value="ECO:0007669"/>
    <property type="project" value="TreeGrafter"/>
</dbReference>
<feature type="region of interest" description="Disordered" evidence="4">
    <location>
        <begin position="173"/>
        <end position="198"/>
    </location>
</feature>
<organism evidence="7">
    <name type="scientific">Salpingoeca rosetta (strain ATCC 50818 / BSB-021)</name>
    <dbReference type="NCBI Taxonomy" id="946362"/>
    <lineage>
        <taxon>Eukaryota</taxon>
        <taxon>Choanoflagellata</taxon>
        <taxon>Craspedida</taxon>
        <taxon>Salpingoecidae</taxon>
        <taxon>Salpingoeca</taxon>
    </lineage>
</organism>
<keyword evidence="7" id="KW-1185">Reference proteome</keyword>
<dbReference type="AlphaFoldDB" id="F2UGB4"/>
<name>F2UGB4_SALR5</name>
<protein>
    <recommendedName>
        <fullName evidence="5">Nucleoside phosphorylase domain-containing protein</fullName>
    </recommendedName>
</protein>
<keyword evidence="3" id="KW-0660">Purine salvage</keyword>
<dbReference type="SUPFAM" id="SSF53167">
    <property type="entry name" value="Purine and uridine phosphorylases"/>
    <property type="match status" value="1"/>
</dbReference>
<dbReference type="GO" id="GO:0017061">
    <property type="term" value="F:S-methyl-5-thioadenosine phosphorylase activity"/>
    <property type="evidence" value="ECO:0007669"/>
    <property type="project" value="InterPro"/>
</dbReference>
<accession>F2UGB4</accession>
<keyword evidence="2" id="KW-0808">Transferase</keyword>
<feature type="compositionally biased region" description="Low complexity" evidence="4">
    <location>
        <begin position="189"/>
        <end position="198"/>
    </location>
</feature>